<reference evidence="1 2" key="1">
    <citation type="submission" date="2019-09" db="EMBL/GenBank/DDBJ databases">
        <title>Draft genome sequence of various Type strains from the CCUG.</title>
        <authorList>
            <person name="Pineiro-Iglesias B."/>
            <person name="Tunovic T."/>
            <person name="Unosson C."/>
            <person name="Inganas E."/>
            <person name="Ohlen M."/>
            <person name="Cardew S."/>
            <person name="Jensie-Markopoulos S."/>
            <person name="Salva-Serra F."/>
            <person name="Jaen-Luchoro D."/>
            <person name="Karlsson R."/>
            <person name="Svensson-Stadler L."/>
            <person name="Chun J."/>
            <person name="Moore E."/>
        </authorList>
    </citation>
    <scope>NUCLEOTIDE SEQUENCE [LARGE SCALE GENOMIC DNA]</scope>
    <source>
        <strain evidence="1 2">CCUG 32756T</strain>
    </source>
</reference>
<protein>
    <recommendedName>
        <fullName evidence="3">Periplasmic protein</fullName>
    </recommendedName>
</protein>
<dbReference type="Proteomes" id="UP000323707">
    <property type="component" value="Unassembled WGS sequence"/>
</dbReference>
<dbReference type="AlphaFoldDB" id="A0A5M9QPF7"/>
<gene>
    <name evidence="1" type="ORF">F4V45_03570</name>
</gene>
<comment type="caution">
    <text evidence="1">The sequence shown here is derived from an EMBL/GenBank/DDBJ whole genome shotgun (WGS) entry which is preliminary data.</text>
</comment>
<proteinExistence type="predicted"/>
<evidence type="ECO:0000313" key="1">
    <source>
        <dbReference type="EMBL" id="KAA8710061.1"/>
    </source>
</evidence>
<dbReference type="EMBL" id="VXKE01000010">
    <property type="protein sequence ID" value="KAA8710061.1"/>
    <property type="molecule type" value="Genomic_DNA"/>
</dbReference>
<organism evidence="1 2">
    <name type="scientific">Helicobacter canis</name>
    <dbReference type="NCBI Taxonomy" id="29419"/>
    <lineage>
        <taxon>Bacteria</taxon>
        <taxon>Pseudomonadati</taxon>
        <taxon>Campylobacterota</taxon>
        <taxon>Epsilonproteobacteria</taxon>
        <taxon>Campylobacterales</taxon>
        <taxon>Helicobacteraceae</taxon>
        <taxon>Helicobacter</taxon>
    </lineage>
</organism>
<accession>A0A5M9QPF7</accession>
<evidence type="ECO:0000313" key="2">
    <source>
        <dbReference type="Proteomes" id="UP000323707"/>
    </source>
</evidence>
<evidence type="ECO:0008006" key="3">
    <source>
        <dbReference type="Google" id="ProtNLM"/>
    </source>
</evidence>
<dbReference type="RefSeq" id="WP_150337098.1">
    <property type="nucleotide sequence ID" value="NZ_JAERIX010000055.1"/>
</dbReference>
<sequence length="275" mass="30607">MQNHIMQLALWAFIFVAGAVLGLAFFCETKVEQLVISQAISVEHKLAPETFTAQISVESTKKLEQTPALSAQEENALVELLQANNALVVQAKEVCVGGEFGIETRTYEDRRLINGKWSYIERTGIFVRQGIACEFTKEQAKIYEDLLNALRVNVAKSPYLRFNLPAITPIYTQEQIRAKTQTMRNEILAQAKQITKDYSKILSTKCHITSLRFSDRNNTPQVAYKSSIPLGSNANAKYSSSAHEDTLEAIQVADSLPVVKDGELQLSADFSIGCK</sequence>
<name>A0A5M9QPF7_9HELI</name>